<dbReference type="InterPro" id="IPR027417">
    <property type="entry name" value="P-loop_NTPase"/>
</dbReference>
<dbReference type="PANTHER" id="PTHR43394:SF1">
    <property type="entry name" value="ATP-BINDING CASSETTE SUB-FAMILY B MEMBER 10, MITOCHONDRIAL"/>
    <property type="match status" value="1"/>
</dbReference>
<dbReference type="InterPro" id="IPR017871">
    <property type="entry name" value="ABC_transporter-like_CS"/>
</dbReference>
<gene>
    <name evidence="4" type="ORF">NIES23_56280</name>
</gene>
<evidence type="ECO:0000256" key="1">
    <source>
        <dbReference type="ARBA" id="ARBA00022807"/>
    </source>
</evidence>
<dbReference type="Proteomes" id="UP000217507">
    <property type="component" value="Plasmid Plasmid1 dna"/>
</dbReference>
<dbReference type="PROSITE" id="PS50990">
    <property type="entry name" value="PEPTIDASE_C39"/>
    <property type="match status" value="1"/>
</dbReference>
<dbReference type="InterPro" id="IPR005074">
    <property type="entry name" value="Peptidase_C39"/>
</dbReference>
<name>A0A1Z4KUT0_ANAVA</name>
<dbReference type="AlphaFoldDB" id="A0A1Z4KUT0"/>
<keyword evidence="4" id="KW-0547">Nucleotide-binding</keyword>
<dbReference type="Pfam" id="PF03412">
    <property type="entry name" value="Peptidase_C39"/>
    <property type="match status" value="1"/>
</dbReference>
<dbReference type="Gene3D" id="3.40.50.300">
    <property type="entry name" value="P-loop containing nucleotide triphosphate hydrolases"/>
    <property type="match status" value="1"/>
</dbReference>
<evidence type="ECO:0000313" key="5">
    <source>
        <dbReference type="Proteomes" id="UP000217507"/>
    </source>
</evidence>
<organism evidence="4 5">
    <name type="scientific">Trichormus variabilis NIES-23</name>
    <dbReference type="NCBI Taxonomy" id="1973479"/>
    <lineage>
        <taxon>Bacteria</taxon>
        <taxon>Bacillati</taxon>
        <taxon>Cyanobacteriota</taxon>
        <taxon>Cyanophyceae</taxon>
        <taxon>Nostocales</taxon>
        <taxon>Nostocaceae</taxon>
        <taxon>Trichormus</taxon>
    </lineage>
</organism>
<dbReference type="GO" id="GO:0015421">
    <property type="term" value="F:ABC-type oligopeptide transporter activity"/>
    <property type="evidence" value="ECO:0007669"/>
    <property type="project" value="TreeGrafter"/>
</dbReference>
<evidence type="ECO:0000259" key="3">
    <source>
        <dbReference type="PROSITE" id="PS50990"/>
    </source>
</evidence>
<dbReference type="InterPro" id="IPR003439">
    <property type="entry name" value="ABC_transporter-like_ATP-bd"/>
</dbReference>
<dbReference type="GO" id="GO:0016887">
    <property type="term" value="F:ATP hydrolysis activity"/>
    <property type="evidence" value="ECO:0007669"/>
    <property type="project" value="InterPro"/>
</dbReference>
<sequence>MKYQIVLQHSEEDCGAACIATIAKYYKRDFAIARVREAVGTGAQGTTLVGLRRGAESLGFHARQVKATPQLINQLQEAPLPAIIHWKGYHWVVLYGQKGKKYVNISGGQKQRLALARAIVTEPPILILDESTSALDPVLEAQVLDKLLFHRQGKTTIIISHRSRVILRADLIVYLDKGHLKLQGTLDQIQVISGEHLDFLNP</sequence>
<protein>
    <submittedName>
        <fullName evidence="4">ABC transporter ATP-binding protein</fullName>
    </submittedName>
</protein>
<dbReference type="PROSITE" id="PS00211">
    <property type="entry name" value="ABC_TRANSPORTER_1"/>
    <property type="match status" value="1"/>
</dbReference>
<feature type="domain" description="ABC transporter" evidence="2">
    <location>
        <begin position="1"/>
        <end position="202"/>
    </location>
</feature>
<keyword evidence="1" id="KW-0645">Protease</keyword>
<dbReference type="SUPFAM" id="SSF52540">
    <property type="entry name" value="P-loop containing nucleoside triphosphate hydrolases"/>
    <property type="match status" value="1"/>
</dbReference>
<dbReference type="GO" id="GO:0016020">
    <property type="term" value="C:membrane"/>
    <property type="evidence" value="ECO:0007669"/>
    <property type="project" value="InterPro"/>
</dbReference>
<evidence type="ECO:0000313" key="4">
    <source>
        <dbReference type="EMBL" id="BAY72800.1"/>
    </source>
</evidence>
<keyword evidence="1" id="KW-0788">Thiol protease</keyword>
<geneLocation type="plasmid" evidence="4">
    <name>plasmid1</name>
</geneLocation>
<dbReference type="EMBL" id="AP018217">
    <property type="protein sequence ID" value="BAY72800.1"/>
    <property type="molecule type" value="Genomic_DNA"/>
</dbReference>
<dbReference type="PANTHER" id="PTHR43394">
    <property type="entry name" value="ATP-DEPENDENT PERMEASE MDL1, MITOCHONDRIAL"/>
    <property type="match status" value="1"/>
</dbReference>
<accession>A0A1Z4KUT0</accession>
<keyword evidence="4" id="KW-0614">Plasmid</keyword>
<dbReference type="GO" id="GO:0006508">
    <property type="term" value="P:proteolysis"/>
    <property type="evidence" value="ECO:0007669"/>
    <property type="project" value="InterPro"/>
</dbReference>
<reference evidence="4 5" key="1">
    <citation type="submission" date="2017-06" db="EMBL/GenBank/DDBJ databases">
        <title>Genome sequencing of cyanobaciteial culture collection at National Institute for Environmental Studies (NIES).</title>
        <authorList>
            <person name="Hirose Y."/>
            <person name="Shimura Y."/>
            <person name="Fujisawa T."/>
            <person name="Nakamura Y."/>
            <person name="Kawachi M."/>
        </authorList>
    </citation>
    <scope>NUCLEOTIDE SEQUENCE [LARGE SCALE GENOMIC DNA]</scope>
    <source>
        <strain evidence="4 5">NIES-23</strain>
        <plasmid evidence="5">Plasmid Plasmid1 dna</plasmid>
    </source>
</reference>
<keyword evidence="4" id="KW-0067">ATP-binding</keyword>
<dbReference type="PROSITE" id="PS50893">
    <property type="entry name" value="ABC_TRANSPORTER_2"/>
    <property type="match status" value="1"/>
</dbReference>
<proteinExistence type="predicted"/>
<dbReference type="CDD" id="cd02418">
    <property type="entry name" value="Peptidase_C39B"/>
    <property type="match status" value="1"/>
</dbReference>
<evidence type="ECO:0000259" key="2">
    <source>
        <dbReference type="PROSITE" id="PS50893"/>
    </source>
</evidence>
<feature type="domain" description="Peptidase C39" evidence="3">
    <location>
        <begin position="8"/>
        <end position="129"/>
    </location>
</feature>
<dbReference type="GO" id="GO:0008234">
    <property type="term" value="F:cysteine-type peptidase activity"/>
    <property type="evidence" value="ECO:0007669"/>
    <property type="project" value="UniProtKB-KW"/>
</dbReference>
<dbReference type="InterPro" id="IPR039421">
    <property type="entry name" value="Type_1_exporter"/>
</dbReference>
<keyword evidence="1" id="KW-0378">Hydrolase</keyword>
<dbReference type="GO" id="GO:0005524">
    <property type="term" value="F:ATP binding"/>
    <property type="evidence" value="ECO:0007669"/>
    <property type="project" value="UniProtKB-KW"/>
</dbReference>